<dbReference type="Proteomes" id="UP001140949">
    <property type="component" value="Unassembled WGS sequence"/>
</dbReference>
<accession>A0AAX6I3X0</accession>
<organism evidence="2 3">
    <name type="scientific">Iris pallida</name>
    <name type="common">Sweet iris</name>
    <dbReference type="NCBI Taxonomy" id="29817"/>
    <lineage>
        <taxon>Eukaryota</taxon>
        <taxon>Viridiplantae</taxon>
        <taxon>Streptophyta</taxon>
        <taxon>Embryophyta</taxon>
        <taxon>Tracheophyta</taxon>
        <taxon>Spermatophyta</taxon>
        <taxon>Magnoliopsida</taxon>
        <taxon>Liliopsida</taxon>
        <taxon>Asparagales</taxon>
        <taxon>Iridaceae</taxon>
        <taxon>Iridoideae</taxon>
        <taxon>Irideae</taxon>
        <taxon>Iris</taxon>
    </lineage>
</organism>
<dbReference type="AlphaFoldDB" id="A0AAX6I3X0"/>
<evidence type="ECO:0000313" key="3">
    <source>
        <dbReference type="Proteomes" id="UP001140949"/>
    </source>
</evidence>
<reference evidence="2" key="2">
    <citation type="submission" date="2023-04" db="EMBL/GenBank/DDBJ databases">
        <authorList>
            <person name="Bruccoleri R.E."/>
            <person name="Oakeley E.J."/>
            <person name="Faust A.-M."/>
            <person name="Dessus-Babus S."/>
            <person name="Altorfer M."/>
            <person name="Burckhardt D."/>
            <person name="Oertli M."/>
            <person name="Naumann U."/>
            <person name="Petersen F."/>
            <person name="Wong J."/>
        </authorList>
    </citation>
    <scope>NUCLEOTIDE SEQUENCE</scope>
    <source>
        <strain evidence="2">GSM-AAB239-AS_SAM_17_03QT</strain>
        <tissue evidence="2">Leaf</tissue>
    </source>
</reference>
<comment type="caution">
    <text evidence="2">The sequence shown here is derived from an EMBL/GenBank/DDBJ whole genome shotgun (WGS) entry which is preliminary data.</text>
</comment>
<feature type="region of interest" description="Disordered" evidence="1">
    <location>
        <begin position="50"/>
        <end position="88"/>
    </location>
</feature>
<dbReference type="EMBL" id="JANAVB010004800">
    <property type="protein sequence ID" value="KAJ6847872.1"/>
    <property type="molecule type" value="Genomic_DNA"/>
</dbReference>
<reference evidence="2" key="1">
    <citation type="journal article" date="2023" name="GigaByte">
        <title>Genome assembly of the bearded iris, Iris pallida Lam.</title>
        <authorList>
            <person name="Bruccoleri R.E."/>
            <person name="Oakeley E.J."/>
            <person name="Faust A.M.E."/>
            <person name="Altorfer M."/>
            <person name="Dessus-Babus S."/>
            <person name="Burckhardt D."/>
            <person name="Oertli M."/>
            <person name="Naumann U."/>
            <person name="Petersen F."/>
            <person name="Wong J."/>
        </authorList>
    </citation>
    <scope>NUCLEOTIDE SEQUENCE</scope>
    <source>
        <strain evidence="2">GSM-AAB239-AS_SAM_17_03QT</strain>
    </source>
</reference>
<gene>
    <name evidence="2" type="ORF">M6B38_115460</name>
</gene>
<sequence length="97" mass="10619">MERREGITVGIQGGKLMKRSVRKKKGFAKTVADYLLSDSYMYAPLLSQEYSSLTSSPPPPRSGLDPSTPPTNNIRSSPSAATEKGRPVVQLQRLLVK</sequence>
<evidence type="ECO:0000313" key="2">
    <source>
        <dbReference type="EMBL" id="KAJ6847872.1"/>
    </source>
</evidence>
<keyword evidence="3" id="KW-1185">Reference proteome</keyword>
<name>A0AAX6I3X0_IRIPA</name>
<dbReference type="PANTHER" id="PTHR36811:SF2">
    <property type="entry name" value="OS08G0444440 PROTEIN"/>
    <property type="match status" value="1"/>
</dbReference>
<dbReference type="PANTHER" id="PTHR36811">
    <property type="entry name" value="OS08G0444440 PROTEIN"/>
    <property type="match status" value="1"/>
</dbReference>
<protein>
    <submittedName>
        <fullName evidence="2">Uncharacterized protein</fullName>
    </submittedName>
</protein>
<feature type="compositionally biased region" description="Polar residues" evidence="1">
    <location>
        <begin position="70"/>
        <end position="80"/>
    </location>
</feature>
<evidence type="ECO:0000256" key="1">
    <source>
        <dbReference type="SAM" id="MobiDB-lite"/>
    </source>
</evidence>
<proteinExistence type="predicted"/>